<protein>
    <submittedName>
        <fullName evidence="1">Uncharacterized protein</fullName>
    </submittedName>
</protein>
<name>X1B745_9ZZZZ</name>
<organism evidence="1">
    <name type="scientific">marine sediment metagenome</name>
    <dbReference type="NCBI Taxonomy" id="412755"/>
    <lineage>
        <taxon>unclassified sequences</taxon>
        <taxon>metagenomes</taxon>
        <taxon>ecological metagenomes</taxon>
    </lineage>
</organism>
<sequence>QSFWLVGILRKEGSYDSTSVRVSKELAKKTEFVQIYTKTINEFKPELIEVMVSKNGDFHLEIIEEPKDYKSILEQGFTPEIVSVLFDINIDNIESFVNKIKSITEWQEYNFSLVKLTNY</sequence>
<comment type="caution">
    <text evidence="1">The sequence shown here is derived from an EMBL/GenBank/DDBJ whole genome shotgun (WGS) entry which is preliminary data.</text>
</comment>
<dbReference type="EMBL" id="BART01028624">
    <property type="protein sequence ID" value="GAG91579.1"/>
    <property type="molecule type" value="Genomic_DNA"/>
</dbReference>
<dbReference type="AlphaFoldDB" id="X1B745"/>
<evidence type="ECO:0000313" key="1">
    <source>
        <dbReference type="EMBL" id="GAG91579.1"/>
    </source>
</evidence>
<feature type="non-terminal residue" evidence="1">
    <location>
        <position position="1"/>
    </location>
</feature>
<accession>X1B745</accession>
<gene>
    <name evidence="1" type="ORF">S01H4_50414</name>
</gene>
<reference evidence="1" key="1">
    <citation type="journal article" date="2014" name="Front. Microbiol.">
        <title>High frequency of phylogenetically diverse reductive dehalogenase-homologous genes in deep subseafloor sedimentary metagenomes.</title>
        <authorList>
            <person name="Kawai M."/>
            <person name="Futagami T."/>
            <person name="Toyoda A."/>
            <person name="Takaki Y."/>
            <person name="Nishi S."/>
            <person name="Hori S."/>
            <person name="Arai W."/>
            <person name="Tsubouchi T."/>
            <person name="Morono Y."/>
            <person name="Uchiyama I."/>
            <person name="Ito T."/>
            <person name="Fujiyama A."/>
            <person name="Inagaki F."/>
            <person name="Takami H."/>
        </authorList>
    </citation>
    <scope>NUCLEOTIDE SEQUENCE</scope>
    <source>
        <strain evidence="1">Expedition CK06-06</strain>
    </source>
</reference>
<proteinExistence type="predicted"/>